<dbReference type="eggNOG" id="KOG1347">
    <property type="taxonomic scope" value="Eukaryota"/>
</dbReference>
<evidence type="ECO:0008006" key="10">
    <source>
        <dbReference type="Google" id="ProtNLM"/>
    </source>
</evidence>
<dbReference type="NCBIfam" id="TIGR00797">
    <property type="entry name" value="matE"/>
    <property type="match status" value="1"/>
</dbReference>
<feature type="region of interest" description="Disordered" evidence="6">
    <location>
        <begin position="1"/>
        <end position="20"/>
    </location>
</feature>
<dbReference type="RefSeq" id="XP_014567696.1">
    <property type="nucleotide sequence ID" value="XM_014712210.1"/>
</dbReference>
<dbReference type="OMA" id="CTETWAY"/>
<comment type="subcellular location">
    <subcellularLocation>
        <location evidence="1">Membrane</location>
        <topology evidence="1">Multi-pass membrane protein</topology>
    </subcellularLocation>
</comment>
<dbReference type="GO" id="GO:1990961">
    <property type="term" value="P:xenobiotic detoxification by transmembrane export across the plasma membrane"/>
    <property type="evidence" value="ECO:0007669"/>
    <property type="project" value="InterPro"/>
</dbReference>
<evidence type="ECO:0000256" key="4">
    <source>
        <dbReference type="ARBA" id="ARBA00022989"/>
    </source>
</evidence>
<feature type="transmembrane region" description="Helical" evidence="7">
    <location>
        <begin position="414"/>
        <end position="437"/>
    </location>
</feature>
<keyword evidence="3 7" id="KW-0812">Transmembrane</keyword>
<dbReference type="InterPro" id="IPR045069">
    <property type="entry name" value="MATE_euk"/>
</dbReference>
<evidence type="ECO:0000256" key="2">
    <source>
        <dbReference type="ARBA" id="ARBA00010199"/>
    </source>
</evidence>
<keyword evidence="5 7" id="KW-0472">Membrane</keyword>
<feature type="transmembrane region" description="Helical" evidence="7">
    <location>
        <begin position="120"/>
        <end position="140"/>
    </location>
</feature>
<feature type="transmembrane region" description="Helical" evidence="7">
    <location>
        <begin position="443"/>
        <end position="462"/>
    </location>
</feature>
<feature type="transmembrane region" description="Helical" evidence="7">
    <location>
        <begin position="189"/>
        <end position="209"/>
    </location>
</feature>
<protein>
    <recommendedName>
        <fullName evidence="10">MATE efflux family protein</fullName>
    </recommendedName>
</protein>
<evidence type="ECO:0000256" key="5">
    <source>
        <dbReference type="ARBA" id="ARBA00023136"/>
    </source>
</evidence>
<dbReference type="PANTHER" id="PTHR11206">
    <property type="entry name" value="MULTIDRUG RESISTANCE PROTEIN"/>
    <property type="match status" value="1"/>
</dbReference>
<evidence type="ECO:0000256" key="7">
    <source>
        <dbReference type="SAM" id="Phobius"/>
    </source>
</evidence>
<feature type="transmembrane region" description="Helical" evidence="7">
    <location>
        <begin position="48"/>
        <end position="67"/>
    </location>
</feature>
<dbReference type="Pfam" id="PF01554">
    <property type="entry name" value="MatE"/>
    <property type="match status" value="2"/>
</dbReference>
<feature type="transmembrane region" description="Helical" evidence="7">
    <location>
        <begin position="160"/>
        <end position="177"/>
    </location>
</feature>
<feature type="transmembrane region" description="Helical" evidence="7">
    <location>
        <begin position="343"/>
        <end position="362"/>
    </location>
</feature>
<feature type="transmembrane region" description="Helical" evidence="7">
    <location>
        <begin position="296"/>
        <end position="313"/>
    </location>
</feature>
<dbReference type="GO" id="GO:0015297">
    <property type="term" value="F:antiporter activity"/>
    <property type="evidence" value="ECO:0007669"/>
    <property type="project" value="InterPro"/>
</dbReference>
<gene>
    <name evidence="8" type="primary">Mo05169</name>
    <name evidence="8" type="ORF">E5Q_05169</name>
</gene>
<evidence type="ECO:0000256" key="3">
    <source>
        <dbReference type="ARBA" id="ARBA00022692"/>
    </source>
</evidence>
<evidence type="ECO:0000313" key="8">
    <source>
        <dbReference type="EMBL" id="GAA98483.1"/>
    </source>
</evidence>
<comment type="similarity">
    <text evidence="2">Belongs to the multi antimicrobial extrusion (MATE) (TC 2.A.66.1) family.</text>
</comment>
<keyword evidence="4 7" id="KW-1133">Transmembrane helix</keyword>
<dbReference type="OrthoDB" id="2126698at2759"/>
<dbReference type="CDD" id="cd13132">
    <property type="entry name" value="MATE_eukaryotic"/>
    <property type="match status" value="1"/>
</dbReference>
<reference evidence="8 9" key="1">
    <citation type="journal article" date="2011" name="J. Gen. Appl. Microbiol.">
        <title>Draft genome sequencing of the enigmatic basidiomycete Mixia osmundae.</title>
        <authorList>
            <person name="Nishida H."/>
            <person name="Nagatsuka Y."/>
            <person name="Sugiyama J."/>
        </authorList>
    </citation>
    <scope>NUCLEOTIDE SEQUENCE [LARGE SCALE GENOMIC DNA]</scope>
    <source>
        <strain evidence="9">CBS 9802 / IAM 14324 / JCM 22182 / KY 12970</strain>
    </source>
</reference>
<evidence type="ECO:0000256" key="6">
    <source>
        <dbReference type="SAM" id="MobiDB-lite"/>
    </source>
</evidence>
<organism evidence="8 9">
    <name type="scientific">Mixia osmundae (strain CBS 9802 / IAM 14324 / JCM 22182 / KY 12970)</name>
    <dbReference type="NCBI Taxonomy" id="764103"/>
    <lineage>
        <taxon>Eukaryota</taxon>
        <taxon>Fungi</taxon>
        <taxon>Dikarya</taxon>
        <taxon>Basidiomycota</taxon>
        <taxon>Pucciniomycotina</taxon>
        <taxon>Mixiomycetes</taxon>
        <taxon>Mixiales</taxon>
        <taxon>Mixiaceae</taxon>
        <taxon>Mixia</taxon>
    </lineage>
</organism>
<accession>G7E6M3</accession>
<name>G7E6M3_MIXOS</name>
<evidence type="ECO:0000313" key="9">
    <source>
        <dbReference type="Proteomes" id="UP000009131"/>
    </source>
</evidence>
<dbReference type="GO" id="GO:0042910">
    <property type="term" value="F:xenobiotic transmembrane transporter activity"/>
    <property type="evidence" value="ECO:0007669"/>
    <property type="project" value="InterPro"/>
</dbReference>
<dbReference type="STRING" id="764103.G7E6M3"/>
<dbReference type="HOGENOM" id="CLU_012893_1_2_1"/>
<dbReference type="InterPro" id="IPR002528">
    <property type="entry name" value="MATE_fam"/>
</dbReference>
<keyword evidence="9" id="KW-1185">Reference proteome</keyword>
<dbReference type="AlphaFoldDB" id="G7E6M3"/>
<comment type="caution">
    <text evidence="8">The sequence shown here is derived from an EMBL/GenBank/DDBJ whole genome shotgun (WGS) entry which is preliminary data.</text>
</comment>
<feature type="transmembrane region" description="Helical" evidence="7">
    <location>
        <begin position="221"/>
        <end position="242"/>
    </location>
</feature>
<evidence type="ECO:0000256" key="1">
    <source>
        <dbReference type="ARBA" id="ARBA00004141"/>
    </source>
</evidence>
<dbReference type="GO" id="GO:0016020">
    <property type="term" value="C:membrane"/>
    <property type="evidence" value="ECO:0007669"/>
    <property type="project" value="UniProtKB-SubCell"/>
</dbReference>
<dbReference type="Proteomes" id="UP000009131">
    <property type="component" value="Unassembled WGS sequence"/>
</dbReference>
<dbReference type="FunCoup" id="G7E6M3">
    <property type="interactions" value="84"/>
</dbReference>
<dbReference type="EMBL" id="BABT02000153">
    <property type="protein sequence ID" value="GAA98483.1"/>
    <property type="molecule type" value="Genomic_DNA"/>
</dbReference>
<dbReference type="InParanoid" id="G7E6M3"/>
<sequence length="489" mass="52586">MADEHTALLPPGKDNEAGHIKGLLPPNSAVEVISRSETWILLRATRTIAITQLLEWSLYSVSVFLLGHLGTKYLAASTISLVTFNVLGISLSVGFSGALDTLCPHSWASHPKETSLHAQRMLFMLLSLAIVQCLVMSLAAEKIFLFLRQGEEISYLAAKYLRVQGFAIFPMIVFEVLRKYLQSMNLMRAPAIVIACIAPINIVLSYLLVSGPVEALRIGYLGTPISYLITSSLSAGLLAAYAGMHAREGHTGFTARALTNFGQMTKLGLASLAQTVSEWWTWEAIFLMSSQLGADYLASMSVCIATATLLYQLPMSLNIAASVRVGNLLGAERPDLAKVSAKTSMIISVLIGVFSAIVIFSLRNQWGRVFASDPEVIEIVANSLPLVSAFQVFDCLAGVTAGVLRGAGLPWIGAWLNVVCLLGIGVPLGGVLCFTAHLKINGLWLGASVALFLSATAGTIIVNRIRWEDHVNIVQREGLTEPDASESQA</sequence>
<reference evidence="8 9" key="2">
    <citation type="journal article" date="2012" name="Open Biol.">
        <title>Characteristics of nucleosomes and linker DNA regions on the genome of the basidiomycete Mixia osmundae revealed by mono- and dinucleosome mapping.</title>
        <authorList>
            <person name="Nishida H."/>
            <person name="Kondo S."/>
            <person name="Matsumoto T."/>
            <person name="Suzuki Y."/>
            <person name="Yoshikawa H."/>
            <person name="Taylor T.D."/>
            <person name="Sugiyama J."/>
        </authorList>
    </citation>
    <scope>NUCLEOTIDE SEQUENCE [LARGE SCALE GENOMIC DNA]</scope>
    <source>
        <strain evidence="9">CBS 9802 / IAM 14324 / JCM 22182 / KY 12970</strain>
    </source>
</reference>
<feature type="transmembrane region" description="Helical" evidence="7">
    <location>
        <begin position="73"/>
        <end position="99"/>
    </location>
</feature>
<proteinExistence type="inferred from homology"/>